<keyword evidence="10" id="KW-1185">Reference proteome</keyword>
<dbReference type="GO" id="GO:0005886">
    <property type="term" value="C:plasma membrane"/>
    <property type="evidence" value="ECO:0007669"/>
    <property type="project" value="UniProtKB-SubCell"/>
</dbReference>
<accession>A0A840VA14</accession>
<evidence type="ECO:0000256" key="3">
    <source>
        <dbReference type="ARBA" id="ARBA00022679"/>
    </source>
</evidence>
<feature type="transmembrane region" description="Helical" evidence="8">
    <location>
        <begin position="130"/>
        <end position="159"/>
    </location>
</feature>
<dbReference type="Proteomes" id="UP000553706">
    <property type="component" value="Unassembled WGS sequence"/>
</dbReference>
<dbReference type="GO" id="GO:0016758">
    <property type="term" value="F:hexosyltransferase activity"/>
    <property type="evidence" value="ECO:0007669"/>
    <property type="project" value="InterPro"/>
</dbReference>
<evidence type="ECO:0000256" key="1">
    <source>
        <dbReference type="ARBA" id="ARBA00004651"/>
    </source>
</evidence>
<feature type="transmembrane region" description="Helical" evidence="8">
    <location>
        <begin position="105"/>
        <end position="124"/>
    </location>
</feature>
<dbReference type="RefSeq" id="WP_183265611.1">
    <property type="nucleotide sequence ID" value="NZ_JACHFJ010000002.1"/>
</dbReference>
<evidence type="ECO:0000256" key="6">
    <source>
        <dbReference type="ARBA" id="ARBA00023136"/>
    </source>
</evidence>
<evidence type="ECO:0008006" key="11">
    <source>
        <dbReference type="Google" id="ProtNLM"/>
    </source>
</evidence>
<feature type="transmembrane region" description="Helical" evidence="8">
    <location>
        <begin position="180"/>
        <end position="208"/>
    </location>
</feature>
<proteinExistence type="inferred from homology"/>
<evidence type="ECO:0000313" key="9">
    <source>
        <dbReference type="EMBL" id="MBB5372603.1"/>
    </source>
</evidence>
<gene>
    <name evidence="9" type="ORF">HNP71_000841</name>
</gene>
<evidence type="ECO:0000313" key="10">
    <source>
        <dbReference type="Proteomes" id="UP000553706"/>
    </source>
</evidence>
<keyword evidence="3" id="KW-0808">Transferase</keyword>
<name>A0A840VA14_9PROT</name>
<evidence type="ECO:0000256" key="8">
    <source>
        <dbReference type="SAM" id="Phobius"/>
    </source>
</evidence>
<keyword evidence="5 8" id="KW-1133">Transmembrane helix</keyword>
<dbReference type="Pfam" id="PF09594">
    <property type="entry name" value="GT87"/>
    <property type="match status" value="1"/>
</dbReference>
<sequence length="363" mass="38557">MILIVIAMADVIGVIFFGHLFLNNFSRGAFAVPGDFACFRAAGKLVATEVGGHAEDIAKVCEYTYPPPFLFLVRPLALLPAPESFVVWTVAGLTAFIFAARRVGVPLAAVALAMVSPVSLYGLAIGQNGFFTSALLLLSLGCVEASPILAGLGAGALIIKPHLAMLLPVCFLAARNYTAFVVAAVTAGGMGLSSVLFFGPATWVYFIYHELAVAGTIMSRPWPFGQSIMVSPFVEAHSLGSDVPTAMLVQGMATLAAAVLTWRLWRRRWTGNPLARLLATLALAFLSVPHDCIYDLSAMAAVLAAYGMRDPRYGLEIFAAFCLLMAVYALLSFFTFSTGAMFLVVVAAYGASEARLQFANSTT</sequence>
<feature type="transmembrane region" description="Helical" evidence="8">
    <location>
        <begin position="318"/>
        <end position="351"/>
    </location>
</feature>
<keyword evidence="6 8" id="KW-0472">Membrane</keyword>
<dbReference type="EMBL" id="JACHFJ010000002">
    <property type="protein sequence ID" value="MBB5372603.1"/>
    <property type="molecule type" value="Genomic_DNA"/>
</dbReference>
<comment type="subcellular location">
    <subcellularLocation>
        <location evidence="1">Cell membrane</location>
        <topology evidence="1">Multi-pass membrane protein</topology>
    </subcellularLocation>
</comment>
<feature type="transmembrane region" description="Helical" evidence="8">
    <location>
        <begin position="277"/>
        <end position="306"/>
    </location>
</feature>
<comment type="similarity">
    <text evidence="7">Belongs to the glycosyltransferase 87 family.</text>
</comment>
<evidence type="ECO:0000256" key="2">
    <source>
        <dbReference type="ARBA" id="ARBA00022475"/>
    </source>
</evidence>
<organism evidence="9 10">
    <name type="scientific">Acidocella aromatica</name>
    <dbReference type="NCBI Taxonomy" id="1303579"/>
    <lineage>
        <taxon>Bacteria</taxon>
        <taxon>Pseudomonadati</taxon>
        <taxon>Pseudomonadota</taxon>
        <taxon>Alphaproteobacteria</taxon>
        <taxon>Acetobacterales</taxon>
        <taxon>Acidocellaceae</taxon>
        <taxon>Acidocella</taxon>
    </lineage>
</organism>
<keyword evidence="4 8" id="KW-0812">Transmembrane</keyword>
<comment type="caution">
    <text evidence="9">The sequence shown here is derived from an EMBL/GenBank/DDBJ whole genome shotgun (WGS) entry which is preliminary data.</text>
</comment>
<evidence type="ECO:0000256" key="7">
    <source>
        <dbReference type="ARBA" id="ARBA00024033"/>
    </source>
</evidence>
<evidence type="ECO:0000256" key="5">
    <source>
        <dbReference type="ARBA" id="ARBA00022989"/>
    </source>
</evidence>
<evidence type="ECO:0000256" key="4">
    <source>
        <dbReference type="ARBA" id="ARBA00022692"/>
    </source>
</evidence>
<feature type="transmembrane region" description="Helical" evidence="8">
    <location>
        <begin position="76"/>
        <end position="98"/>
    </location>
</feature>
<dbReference type="InterPro" id="IPR018584">
    <property type="entry name" value="GT87"/>
</dbReference>
<protein>
    <recommendedName>
        <fullName evidence="11">DUF2029 domain-containing protein</fullName>
    </recommendedName>
</protein>
<feature type="transmembrane region" description="Helical" evidence="8">
    <location>
        <begin position="247"/>
        <end position="265"/>
    </location>
</feature>
<keyword evidence="2" id="KW-1003">Cell membrane</keyword>
<reference evidence="9 10" key="1">
    <citation type="submission" date="2020-08" db="EMBL/GenBank/DDBJ databases">
        <title>Genomic Encyclopedia of Type Strains, Phase IV (KMG-IV): sequencing the most valuable type-strain genomes for metagenomic binning, comparative biology and taxonomic classification.</title>
        <authorList>
            <person name="Goeker M."/>
        </authorList>
    </citation>
    <scope>NUCLEOTIDE SEQUENCE [LARGE SCALE GENOMIC DNA]</scope>
    <source>
        <strain evidence="9 10">DSM 27026</strain>
    </source>
</reference>
<dbReference type="AlphaFoldDB" id="A0A840VA14"/>